<dbReference type="Proteomes" id="UP000482960">
    <property type="component" value="Unassembled WGS sequence"/>
</dbReference>
<dbReference type="GO" id="GO:0032259">
    <property type="term" value="P:methylation"/>
    <property type="evidence" value="ECO:0007669"/>
    <property type="project" value="UniProtKB-KW"/>
</dbReference>
<protein>
    <recommendedName>
        <fullName evidence="3">Methyltransferase domain-containing protein</fullName>
    </recommendedName>
</protein>
<dbReference type="CDD" id="cd02440">
    <property type="entry name" value="AdoMet_MTases"/>
    <property type="match status" value="1"/>
</dbReference>
<evidence type="ECO:0000259" key="3">
    <source>
        <dbReference type="Pfam" id="PF13649"/>
    </source>
</evidence>
<dbReference type="InterPro" id="IPR029063">
    <property type="entry name" value="SAM-dependent_MTases_sf"/>
</dbReference>
<accession>A0A6V8KVD9</accession>
<dbReference type="PANTHER" id="PTHR43861">
    <property type="entry name" value="TRANS-ACONITATE 2-METHYLTRANSFERASE-RELATED"/>
    <property type="match status" value="1"/>
</dbReference>
<dbReference type="InterPro" id="IPR041698">
    <property type="entry name" value="Methyltransf_25"/>
</dbReference>
<name>A0A6V8KVD9_9ACTN</name>
<proteinExistence type="predicted"/>
<dbReference type="PANTHER" id="PTHR43861:SF1">
    <property type="entry name" value="TRANS-ACONITATE 2-METHYLTRANSFERASE"/>
    <property type="match status" value="1"/>
</dbReference>
<evidence type="ECO:0000256" key="1">
    <source>
        <dbReference type="ARBA" id="ARBA00022603"/>
    </source>
</evidence>
<evidence type="ECO:0000256" key="2">
    <source>
        <dbReference type="ARBA" id="ARBA00022679"/>
    </source>
</evidence>
<dbReference type="AlphaFoldDB" id="A0A6V8KVD9"/>
<reference evidence="4 5" key="1">
    <citation type="submission" date="2020-03" db="EMBL/GenBank/DDBJ databases">
        <title>Whole genome shotgun sequence of Phytohabitans rumicis NBRC 108638.</title>
        <authorList>
            <person name="Komaki H."/>
            <person name="Tamura T."/>
        </authorList>
    </citation>
    <scope>NUCLEOTIDE SEQUENCE [LARGE SCALE GENOMIC DNA]</scope>
    <source>
        <strain evidence="4 5">NBRC 108638</strain>
    </source>
</reference>
<dbReference type="EMBL" id="BLPG01000001">
    <property type="protein sequence ID" value="GFJ86688.1"/>
    <property type="molecule type" value="Genomic_DNA"/>
</dbReference>
<sequence>MGIRPTDRILEIGCGRGSAVSLICERLDGGRITAIDRSITMVKLAEQRNDAHVAAGKAVFHAAALDAADLDDDRFDKVFAINVNLFWVRSSERELDHVRSLLKPSGALYLVYEPPDSSRAAAIADRIAPFLTEHGFTTTVSMATTRRSMALVCLKATKDLDH</sequence>
<dbReference type="RefSeq" id="WP_345541614.1">
    <property type="nucleotide sequence ID" value="NZ_BAABJB010000056.1"/>
</dbReference>
<dbReference type="Pfam" id="PF13649">
    <property type="entry name" value="Methyltransf_25"/>
    <property type="match status" value="1"/>
</dbReference>
<keyword evidence="2" id="KW-0808">Transferase</keyword>
<keyword evidence="1" id="KW-0489">Methyltransferase</keyword>
<dbReference type="GO" id="GO:0008168">
    <property type="term" value="F:methyltransferase activity"/>
    <property type="evidence" value="ECO:0007669"/>
    <property type="project" value="UniProtKB-KW"/>
</dbReference>
<comment type="caution">
    <text evidence="4">The sequence shown here is derived from an EMBL/GenBank/DDBJ whole genome shotgun (WGS) entry which is preliminary data.</text>
</comment>
<evidence type="ECO:0000313" key="4">
    <source>
        <dbReference type="EMBL" id="GFJ86688.1"/>
    </source>
</evidence>
<dbReference type="Gene3D" id="3.40.50.150">
    <property type="entry name" value="Vaccinia Virus protein VP39"/>
    <property type="match status" value="1"/>
</dbReference>
<gene>
    <name evidence="4" type="ORF">Prum_003300</name>
</gene>
<reference evidence="4 5" key="2">
    <citation type="submission" date="2020-03" db="EMBL/GenBank/DDBJ databases">
        <authorList>
            <person name="Ichikawa N."/>
            <person name="Kimura A."/>
            <person name="Kitahashi Y."/>
            <person name="Uohara A."/>
        </authorList>
    </citation>
    <scope>NUCLEOTIDE SEQUENCE [LARGE SCALE GENOMIC DNA]</scope>
    <source>
        <strain evidence="4 5">NBRC 108638</strain>
    </source>
</reference>
<organism evidence="4 5">
    <name type="scientific">Phytohabitans rumicis</name>
    <dbReference type="NCBI Taxonomy" id="1076125"/>
    <lineage>
        <taxon>Bacteria</taxon>
        <taxon>Bacillati</taxon>
        <taxon>Actinomycetota</taxon>
        <taxon>Actinomycetes</taxon>
        <taxon>Micromonosporales</taxon>
        <taxon>Micromonosporaceae</taxon>
    </lineage>
</organism>
<evidence type="ECO:0000313" key="5">
    <source>
        <dbReference type="Proteomes" id="UP000482960"/>
    </source>
</evidence>
<feature type="domain" description="Methyltransferase" evidence="3">
    <location>
        <begin position="9"/>
        <end position="106"/>
    </location>
</feature>
<dbReference type="SUPFAM" id="SSF53335">
    <property type="entry name" value="S-adenosyl-L-methionine-dependent methyltransferases"/>
    <property type="match status" value="1"/>
</dbReference>
<keyword evidence="5" id="KW-1185">Reference proteome</keyword>